<protein>
    <submittedName>
        <fullName evidence="4">Pentatricopeptide repeat-containing protein, chloroplastic</fullName>
    </submittedName>
</protein>
<keyword evidence="1" id="KW-0677">Repeat</keyword>
<proteinExistence type="predicted"/>
<comment type="caution">
    <text evidence="4">The sequence shown here is derived from an EMBL/GenBank/DDBJ whole genome shotgun (WGS) entry which is preliminary data.</text>
</comment>
<keyword evidence="5" id="KW-1185">Reference proteome</keyword>
<dbReference type="EMBL" id="LSRX01000519">
    <property type="protein sequence ID" value="OLP95007.1"/>
    <property type="molecule type" value="Genomic_DNA"/>
</dbReference>
<dbReference type="PROSITE" id="PS51375">
    <property type="entry name" value="PPR"/>
    <property type="match status" value="1"/>
</dbReference>
<name>A0A1Q9DIJ9_SYMMI</name>
<evidence type="ECO:0000256" key="2">
    <source>
        <dbReference type="PROSITE-ProRule" id="PRU00708"/>
    </source>
</evidence>
<feature type="repeat" description="PPR" evidence="2">
    <location>
        <begin position="63"/>
        <end position="97"/>
    </location>
</feature>
<evidence type="ECO:0000313" key="5">
    <source>
        <dbReference type="Proteomes" id="UP000186817"/>
    </source>
</evidence>
<dbReference type="Pfam" id="PF01535">
    <property type="entry name" value="PPR"/>
    <property type="match status" value="1"/>
</dbReference>
<dbReference type="Gene3D" id="1.25.40.10">
    <property type="entry name" value="Tetratricopeptide repeat domain"/>
    <property type="match status" value="2"/>
</dbReference>
<dbReference type="InterPro" id="IPR011990">
    <property type="entry name" value="TPR-like_helical_dom_sf"/>
</dbReference>
<dbReference type="Proteomes" id="UP000186817">
    <property type="component" value="Unassembled WGS sequence"/>
</dbReference>
<dbReference type="Pfam" id="PF13812">
    <property type="entry name" value="PPR_3"/>
    <property type="match status" value="1"/>
</dbReference>
<dbReference type="PANTHER" id="PTHR47936:SF1">
    <property type="entry name" value="PENTATRICOPEPTIDE REPEAT-CONTAINING PROTEIN GUN1, CHLOROPLASTIC"/>
    <property type="match status" value="1"/>
</dbReference>
<gene>
    <name evidence="4" type="ORF">AK812_SmicGene22892</name>
</gene>
<dbReference type="PANTHER" id="PTHR47936">
    <property type="entry name" value="PPR_LONG DOMAIN-CONTAINING PROTEIN"/>
    <property type="match status" value="1"/>
</dbReference>
<dbReference type="InterPro" id="IPR002885">
    <property type="entry name" value="PPR_rpt"/>
</dbReference>
<reference evidence="4 5" key="1">
    <citation type="submission" date="2016-02" db="EMBL/GenBank/DDBJ databases">
        <title>Genome analysis of coral dinoflagellate symbionts highlights evolutionary adaptations to a symbiotic lifestyle.</title>
        <authorList>
            <person name="Aranda M."/>
            <person name="Li Y."/>
            <person name="Liew Y.J."/>
            <person name="Baumgarten S."/>
            <person name="Simakov O."/>
            <person name="Wilson M."/>
            <person name="Piel J."/>
            <person name="Ashoor H."/>
            <person name="Bougouffa S."/>
            <person name="Bajic V.B."/>
            <person name="Ryu T."/>
            <person name="Ravasi T."/>
            <person name="Bayer T."/>
            <person name="Micklem G."/>
            <person name="Kim H."/>
            <person name="Bhak J."/>
            <person name="Lajeunesse T.C."/>
            <person name="Voolstra C.R."/>
        </authorList>
    </citation>
    <scope>NUCLEOTIDE SEQUENCE [LARGE SCALE GENOMIC DNA]</scope>
    <source>
        <strain evidence="4 5">CCMP2467</strain>
    </source>
</reference>
<organism evidence="4 5">
    <name type="scientific">Symbiodinium microadriaticum</name>
    <name type="common">Dinoflagellate</name>
    <name type="synonym">Zooxanthella microadriatica</name>
    <dbReference type="NCBI Taxonomy" id="2951"/>
    <lineage>
        <taxon>Eukaryota</taxon>
        <taxon>Sar</taxon>
        <taxon>Alveolata</taxon>
        <taxon>Dinophyceae</taxon>
        <taxon>Suessiales</taxon>
        <taxon>Symbiodiniaceae</taxon>
        <taxon>Symbiodinium</taxon>
    </lineage>
</organism>
<evidence type="ECO:0000256" key="3">
    <source>
        <dbReference type="SAM" id="MobiDB-lite"/>
    </source>
</evidence>
<dbReference type="AlphaFoldDB" id="A0A1Q9DIJ9"/>
<sequence>MRTRSALRSALQDPGQDSNTGLHRHVQSAKELGIVVATLSKKKLWQIALGLIPQFRARNVEADVIAYNVGISSCERSQAWNSAIELLDTMTREGLEPDEVTFNSVMSACGRWWAYAVESLREFVFKSGMSPTTYSFNSCLGACERCGQWALASALFLHMSVCKAETDAYTVSSTINACRAQAQPWLTALELLQEMPLRKLVPNEIIHSSVMQACASSSQWKEVLHGFSAMRAQSIAPGTITYNIAIRACAGGALALQLFSELQSDLRPGGDSYAALLASFEASVRCSRAAAMCNWTTAGDVAELRRGSKVGIPHISDQEGEDADTFSQAV</sequence>
<evidence type="ECO:0000313" key="4">
    <source>
        <dbReference type="EMBL" id="OLP95007.1"/>
    </source>
</evidence>
<dbReference type="Pfam" id="PF13041">
    <property type="entry name" value="PPR_2"/>
    <property type="match status" value="1"/>
</dbReference>
<accession>A0A1Q9DIJ9</accession>
<evidence type="ECO:0000256" key="1">
    <source>
        <dbReference type="ARBA" id="ARBA00022737"/>
    </source>
</evidence>
<dbReference type="OrthoDB" id="9990610at2759"/>
<feature type="region of interest" description="Disordered" evidence="3">
    <location>
        <begin position="1"/>
        <end position="23"/>
    </location>
</feature>